<accession>A0A914X547</accession>
<dbReference type="Proteomes" id="UP000887566">
    <property type="component" value="Unplaced"/>
</dbReference>
<name>A0A914X547_9BILA</name>
<protein>
    <submittedName>
        <fullName evidence="2">Uncharacterized protein</fullName>
    </submittedName>
</protein>
<sequence>MQIDVLSSSFSGSELLYANMSNVVLPTAGYYNLTITYTNTYGTFTKIIQILAKEDLTGFFATIGFTLNNGSHISFNDTSAAACGLMVPANQPIDIVLNVATGILGDYTIVENGMTSIITMTGFSNRTYTHTINATIALDQSKVYQLSVHSIYNEIQSINITLVAVVSSTQEVQNLTSYPKTVPQGGTVPITYGSNGPCASNQALLLTYQDTATEQSNNNSLTVIGDVPGWQNVTVSVSNSLGDFVYTGQVYVIETLANLSVIVASSTSEGQNYSITVANATTPCGLELPAKEVLQLQLNVGSGLPSVYIVQFGSGESYTINANDTGAIFSRVQLLTRKLELGEVQPLFVSVLDNYGGNITITVNVIGVVGTNSLLTSLVAPVPPAFVKQTFQASVNLSVTCDHSLEMTVDIDGSIVKSLNATSLNASSLTPGSKPLVVTHKNMLDTFQANSTVTISGALIKNLTTTGFFNFDSANGSTPMAISVANGSDSGTCGLLWPGDQNTTLQLSVDDGIIANYYVTLAGVQQTVSTNSSGAYNATVSIVLPPIGVGTSTTLTVVAISIIGENVNFSVTVHGVITQRSTLESLLNYPTAPVIAGTPINMFFSNVSVVQNCGDTYSIAYNDPVNMTTISDGNCSAVAGTLGNNTIGLNYTSALGTVYSESLYVQVAERMTAFVAYLSSIISSENRNYTAQITNGTLGCGLQMPAQEPLTVVLNVATGIPIQYSISFATENYNISITGANFTGQQSLNVLALGEVRTITATATSAIGETISLTAQVVGVIGTNSLLASQTTVPPYTVEQKIFQISANATVPACNQSTQISVYLDPGVVVSAFNGSALTTASNTTGNKTIVVTHINNLGIFQYNTSVTIFGALKNLTVDAYFNIDSLANSSTPGHISFGSNFTVAPCGILLPGDQDFDLVLNVGDGSVTNYYIEIGSSAYNISTTTGNRTGQVLVTAIGVGTTTSIAVVATSQYDETLAFLMDVRGVITKRATLESLLLYPTDLVAQNALFNLQLSNVTQNCDDFTTIELHDPTNAIVIARANNSNQMTVNLSTSSSYIGQHKIVLNYTSSLGDVYSENKHITIFGPLKNLTVDVYFNIDSFANSSVPAHLSIGNNSTLPPCGVLLPGDQDFDLIISVGDGSVTNYYIEIGSSIHNINTTATGNRTGQVLVTAIGVWTNTSLAVVATSQYNETLSFVVIVRGVITKRATLESLLLYPTDLVPQNALFNIQLSSVTQNCDDFNTIELHDPNNAIVIAGANNSNQLTFGLNTSSSYIGQNRIILKYTSSLGDVYSENKHVTIFGALKNLTMDVYFNIDSLANSSTPAHTFFGSNSAIPPCGVLLPGDQDFDLVLNVGDGSVTNYYIEIGSSTYNISTTAGNRTAQVLLASLGVGTNTSLTIVATSQYNETLTLLVNVRGVITKRATLESLLLYPTDPVAQNALFNLQLSNVTQNCDDFTTIELHDPTNAIVIARANNSNQLTVGFNTSSSYIGENKIFLKYTSGLGDVYSENKYVTIFGALKNLTVDAYFNIDSLANSSTPGHISFGSNFTVAPCGILLPGDQDFDLVLNVGDGSVTNYYIEIGSSTYNISTTAGNRTGQVLVTAIGVQTNTSLTIVATSQYNETLTLLVNVRGVITKRATLESLLLYPTDPVAQNALFNLQLSNVTQNCDDFTTIELHDPTNAIVIARANNSNQLTVGFNTSSSYIGDNKIILKYTSSLGDVYSENKYVTIFGTLKNLTMDVYFNIDSYANSSTPVHIFFGSNSAVPPCGVLLPGDQDFNLVLNVGDGYVTNYYIEIGSFIRNISTTAGNWTGQVLVTAIGVQTNTSLIIVATSQYNETLTLLVNVRGVITKRATLESLLLHPTDPVAQNTIFNIQMFNVTQNCNDFNTIELHDPTNAIVIASANNSNQLTVGFNASSSYIGQNKIILKYASSLGNVYSENEYVLVVDRLQNLSASISFNVDILVGAAGQVPFLVANGSDTGACGLLVSGDQNMTLHLSIGDGYLAYYTVQLTGFPAIVYTAQGTNFTADIVLPIIGVRTDTSLTITATSVYNEVLKTVVRVRGVVTLRSTLDSLFNCPKNKVLLNDPIAMSFTNLTQSCGDSYTI</sequence>
<organism evidence="1 2">
    <name type="scientific">Plectus sambesii</name>
    <dbReference type="NCBI Taxonomy" id="2011161"/>
    <lineage>
        <taxon>Eukaryota</taxon>
        <taxon>Metazoa</taxon>
        <taxon>Ecdysozoa</taxon>
        <taxon>Nematoda</taxon>
        <taxon>Chromadorea</taxon>
        <taxon>Plectida</taxon>
        <taxon>Plectina</taxon>
        <taxon>Plectoidea</taxon>
        <taxon>Plectidae</taxon>
        <taxon>Plectus</taxon>
    </lineage>
</organism>
<dbReference type="WBParaSite" id="PSAMB.scaffold6053size10296.g27805.t1">
    <property type="protein sequence ID" value="PSAMB.scaffold6053size10296.g27805.t1"/>
    <property type="gene ID" value="PSAMB.scaffold6053size10296.g27805"/>
</dbReference>
<proteinExistence type="predicted"/>
<evidence type="ECO:0000313" key="2">
    <source>
        <dbReference type="WBParaSite" id="PSAMB.scaffold6053size10296.g27805.t1"/>
    </source>
</evidence>
<evidence type="ECO:0000313" key="1">
    <source>
        <dbReference type="Proteomes" id="UP000887566"/>
    </source>
</evidence>
<reference evidence="2" key="1">
    <citation type="submission" date="2022-11" db="UniProtKB">
        <authorList>
            <consortium name="WormBaseParasite"/>
        </authorList>
    </citation>
    <scope>IDENTIFICATION</scope>
</reference>
<keyword evidence="1" id="KW-1185">Reference proteome</keyword>